<reference evidence="1" key="1">
    <citation type="submission" date="2023-10" db="EMBL/GenBank/DDBJ databases">
        <authorList>
            <person name="Chen Y."/>
            <person name="Shah S."/>
            <person name="Dougan E. K."/>
            <person name="Thang M."/>
            <person name="Chan C."/>
        </authorList>
    </citation>
    <scope>NUCLEOTIDE SEQUENCE [LARGE SCALE GENOMIC DNA]</scope>
</reference>
<evidence type="ECO:0000313" key="1">
    <source>
        <dbReference type="EMBL" id="CAK0859948.1"/>
    </source>
</evidence>
<dbReference type="Proteomes" id="UP001189429">
    <property type="component" value="Unassembled WGS sequence"/>
</dbReference>
<protein>
    <submittedName>
        <fullName evidence="1">Uncharacterized protein</fullName>
    </submittedName>
</protein>
<keyword evidence="2" id="KW-1185">Reference proteome</keyword>
<accession>A0ABN9UJK9</accession>
<proteinExistence type="predicted"/>
<organism evidence="1 2">
    <name type="scientific">Prorocentrum cordatum</name>
    <dbReference type="NCBI Taxonomy" id="2364126"/>
    <lineage>
        <taxon>Eukaryota</taxon>
        <taxon>Sar</taxon>
        <taxon>Alveolata</taxon>
        <taxon>Dinophyceae</taxon>
        <taxon>Prorocentrales</taxon>
        <taxon>Prorocentraceae</taxon>
        <taxon>Prorocentrum</taxon>
    </lineage>
</organism>
<evidence type="ECO:0000313" key="2">
    <source>
        <dbReference type="Proteomes" id="UP001189429"/>
    </source>
</evidence>
<gene>
    <name evidence="1" type="ORF">PCOR1329_LOCUS49121</name>
</gene>
<comment type="caution">
    <text evidence="1">The sequence shown here is derived from an EMBL/GenBank/DDBJ whole genome shotgun (WGS) entry which is preliminary data.</text>
</comment>
<sequence length="133" mass="14823">MAGRTTQPESARRGSEECLAMLPALVRVQGGRAVPEQIAVEQCSNFISKVMVELWSRLLVLRSQMEVVISSSTDPVMLHFRSCCTGGLDRLRLFSAIVQCDCSSRHRGTLFQHFFSGAARAYFRCDCLASSRF</sequence>
<name>A0ABN9UJK9_9DINO</name>
<dbReference type="EMBL" id="CAUYUJ010015943">
    <property type="protein sequence ID" value="CAK0859948.1"/>
    <property type="molecule type" value="Genomic_DNA"/>
</dbReference>